<sequence>MVDAAASPYYLDSGVQPGTLITHVIFNGDGRSRSKALSAGRGGEVGTYAVTPNLLPAGEGSSSTNTGSNGLANLTSEQVQALLNLINADTRSCDRMSDKYSSLNWIIDTGASHHVTGDVTCLTNPVKIPACPVGLPYGRNVAAVLSGQVLLSKELMLDHVLYVPGLNCHLISISQLTDQSACLVTFTHNFCAIQDLRSRNLIGVGERRDALFYFRGVPALHTVQTSASSEFELWHRRLLGHPSDRVLQLLPAVSSSSQKKLNKACEVCPQAKQVRDSFPVSNNKASRIPELIRDSLHL</sequence>
<dbReference type="EMBL" id="CAMAPF010000942">
    <property type="protein sequence ID" value="CAH9126550.1"/>
    <property type="molecule type" value="Genomic_DNA"/>
</dbReference>
<reference evidence="3" key="1">
    <citation type="submission" date="2022-07" db="EMBL/GenBank/DDBJ databases">
        <authorList>
            <person name="Macas J."/>
            <person name="Novak P."/>
            <person name="Neumann P."/>
        </authorList>
    </citation>
    <scope>NUCLEOTIDE SEQUENCE</scope>
</reference>
<gene>
    <name evidence="3" type="ORF">CEPIT_LOCUS27622</name>
</gene>
<dbReference type="InterPro" id="IPR054722">
    <property type="entry name" value="PolX-like_BBD"/>
</dbReference>
<protein>
    <recommendedName>
        <fullName evidence="5">GAG-pre-integrase domain-containing protein</fullName>
    </recommendedName>
</protein>
<dbReference type="InterPro" id="IPR025724">
    <property type="entry name" value="GAG-pre-integrase_dom"/>
</dbReference>
<evidence type="ECO:0000313" key="4">
    <source>
        <dbReference type="Proteomes" id="UP001152523"/>
    </source>
</evidence>
<feature type="domain" description="Retrovirus-related Pol polyprotein from transposon TNT 1-94-like beta-barrel" evidence="2">
    <location>
        <begin position="105"/>
        <end position="179"/>
    </location>
</feature>
<comment type="caution">
    <text evidence="3">The sequence shown here is derived from an EMBL/GenBank/DDBJ whole genome shotgun (WGS) entry which is preliminary data.</text>
</comment>
<dbReference type="Pfam" id="PF22936">
    <property type="entry name" value="Pol_BBD"/>
    <property type="match status" value="1"/>
</dbReference>
<proteinExistence type="predicted"/>
<organism evidence="3 4">
    <name type="scientific">Cuscuta epithymum</name>
    <dbReference type="NCBI Taxonomy" id="186058"/>
    <lineage>
        <taxon>Eukaryota</taxon>
        <taxon>Viridiplantae</taxon>
        <taxon>Streptophyta</taxon>
        <taxon>Embryophyta</taxon>
        <taxon>Tracheophyta</taxon>
        <taxon>Spermatophyta</taxon>
        <taxon>Magnoliopsida</taxon>
        <taxon>eudicotyledons</taxon>
        <taxon>Gunneridae</taxon>
        <taxon>Pentapetalae</taxon>
        <taxon>asterids</taxon>
        <taxon>lamiids</taxon>
        <taxon>Solanales</taxon>
        <taxon>Convolvulaceae</taxon>
        <taxon>Cuscuteae</taxon>
        <taxon>Cuscuta</taxon>
        <taxon>Cuscuta subgen. Cuscuta</taxon>
    </lineage>
</organism>
<evidence type="ECO:0000313" key="3">
    <source>
        <dbReference type="EMBL" id="CAH9126550.1"/>
    </source>
</evidence>
<dbReference type="AlphaFoldDB" id="A0AAV0ETH7"/>
<dbReference type="Pfam" id="PF13976">
    <property type="entry name" value="gag_pre-integrs"/>
    <property type="match status" value="1"/>
</dbReference>
<keyword evidence="4" id="KW-1185">Reference proteome</keyword>
<dbReference type="Proteomes" id="UP001152523">
    <property type="component" value="Unassembled WGS sequence"/>
</dbReference>
<evidence type="ECO:0000259" key="2">
    <source>
        <dbReference type="Pfam" id="PF22936"/>
    </source>
</evidence>
<name>A0AAV0ETH7_9ASTE</name>
<feature type="domain" description="GAG-pre-integrase" evidence="1">
    <location>
        <begin position="211"/>
        <end position="273"/>
    </location>
</feature>
<evidence type="ECO:0008006" key="5">
    <source>
        <dbReference type="Google" id="ProtNLM"/>
    </source>
</evidence>
<accession>A0AAV0ETH7</accession>
<evidence type="ECO:0000259" key="1">
    <source>
        <dbReference type="Pfam" id="PF13976"/>
    </source>
</evidence>